<sequence>MKVSVILPVYNGAGTLKETLDSLVNQTYQDFELLACIDGTKDASKDILEQYRNRFKVLRILENTTNRGLGPTMNRLVTETQGEYLAIAEQDDYYYPERLALQVAVLDKQPKVGMVSGIAEFWDGERVTMQFPGLLVHGGQYPEGEAMFLLNYRKQLKVANSCMMFRKSVHIENGLYFTQHHPSIGVDWTYVLRFSLVSRVYGLHQVLVRLDRRQNRTSVTTKTEQMFKGSRELLRSFAYEYPELISKKDFNYAMRGQLSKEVNHLSGLRFVFVSLFYVFRYPFDTRFRQSLLKRIKIKLNKISV</sequence>
<evidence type="ECO:0000313" key="3">
    <source>
        <dbReference type="Proteomes" id="UP000602057"/>
    </source>
</evidence>
<dbReference type="AlphaFoldDB" id="A0A8J6QYU2"/>
<organism evidence="2 3">
    <name type="scientific">Aestuariibaculum suncheonense</name>
    <dbReference type="NCBI Taxonomy" id="1028745"/>
    <lineage>
        <taxon>Bacteria</taxon>
        <taxon>Pseudomonadati</taxon>
        <taxon>Bacteroidota</taxon>
        <taxon>Flavobacteriia</taxon>
        <taxon>Flavobacteriales</taxon>
        <taxon>Flavobacteriaceae</taxon>
    </lineage>
</organism>
<dbReference type="EMBL" id="JACVXC010000009">
    <property type="protein sequence ID" value="MBD0836994.1"/>
    <property type="molecule type" value="Genomic_DNA"/>
</dbReference>
<proteinExistence type="predicted"/>
<dbReference type="CDD" id="cd00761">
    <property type="entry name" value="Glyco_tranf_GTA_type"/>
    <property type="match status" value="1"/>
</dbReference>
<dbReference type="Gene3D" id="3.90.550.10">
    <property type="entry name" value="Spore Coat Polysaccharide Biosynthesis Protein SpsA, Chain A"/>
    <property type="match status" value="1"/>
</dbReference>
<evidence type="ECO:0000259" key="1">
    <source>
        <dbReference type="Pfam" id="PF00535"/>
    </source>
</evidence>
<evidence type="ECO:0000313" key="2">
    <source>
        <dbReference type="EMBL" id="MBD0836994.1"/>
    </source>
</evidence>
<dbReference type="InterPro" id="IPR001173">
    <property type="entry name" value="Glyco_trans_2-like"/>
</dbReference>
<accession>A0A8J6QYU2</accession>
<feature type="domain" description="Glycosyltransferase 2-like" evidence="1">
    <location>
        <begin position="4"/>
        <end position="169"/>
    </location>
</feature>
<reference evidence="2" key="1">
    <citation type="journal article" date="2013" name="Int. J. Syst. Evol. Microbiol.">
        <title>Aestuariibaculum suncheonense gen. nov., sp. nov., a marine bacterium of the family Flavobacteriaceae isolated from a tidal flat and emended descriptions of the genera Gaetbulibacter and Tamlana.</title>
        <authorList>
            <person name="Jeong S.H."/>
            <person name="Park M.S."/>
            <person name="Jin H.M."/>
            <person name="Lee K."/>
            <person name="Park W."/>
            <person name="Jeon C.O."/>
        </authorList>
    </citation>
    <scope>NUCLEOTIDE SEQUENCE</scope>
    <source>
        <strain evidence="2">SC17</strain>
    </source>
</reference>
<dbReference type="RefSeq" id="WP_188217489.1">
    <property type="nucleotide sequence ID" value="NZ_BAABGH010000002.1"/>
</dbReference>
<dbReference type="InterPro" id="IPR029044">
    <property type="entry name" value="Nucleotide-diphossugar_trans"/>
</dbReference>
<dbReference type="Pfam" id="PF00535">
    <property type="entry name" value="Glycos_transf_2"/>
    <property type="match status" value="1"/>
</dbReference>
<dbReference type="PANTHER" id="PTHR43685">
    <property type="entry name" value="GLYCOSYLTRANSFERASE"/>
    <property type="match status" value="1"/>
</dbReference>
<dbReference type="SUPFAM" id="SSF53448">
    <property type="entry name" value="Nucleotide-diphospho-sugar transferases"/>
    <property type="match status" value="1"/>
</dbReference>
<keyword evidence="3" id="KW-1185">Reference proteome</keyword>
<dbReference type="Proteomes" id="UP000602057">
    <property type="component" value="Unassembled WGS sequence"/>
</dbReference>
<reference evidence="2" key="2">
    <citation type="submission" date="2020-09" db="EMBL/GenBank/DDBJ databases">
        <authorList>
            <person name="Wu Z."/>
        </authorList>
    </citation>
    <scope>NUCLEOTIDE SEQUENCE</scope>
    <source>
        <strain evidence="2">SC17</strain>
    </source>
</reference>
<comment type="caution">
    <text evidence="2">The sequence shown here is derived from an EMBL/GenBank/DDBJ whole genome shotgun (WGS) entry which is preliminary data.</text>
</comment>
<dbReference type="InterPro" id="IPR050834">
    <property type="entry name" value="Glycosyltransf_2"/>
</dbReference>
<name>A0A8J6QYU2_9FLAO</name>
<protein>
    <submittedName>
        <fullName evidence="2">Glycosyltransferase family 2 protein</fullName>
    </submittedName>
</protein>
<dbReference type="PANTHER" id="PTHR43685:SF2">
    <property type="entry name" value="GLYCOSYLTRANSFERASE 2-LIKE DOMAIN-CONTAINING PROTEIN"/>
    <property type="match status" value="1"/>
</dbReference>
<gene>
    <name evidence="2" type="ORF">ICJ84_16285</name>
</gene>